<evidence type="ECO:0000313" key="3">
    <source>
        <dbReference type="Proteomes" id="UP000624279"/>
    </source>
</evidence>
<dbReference type="Gene3D" id="3.40.630.30">
    <property type="match status" value="1"/>
</dbReference>
<gene>
    <name evidence="2" type="ORF">H8K55_10035</name>
</gene>
<dbReference type="SUPFAM" id="SSF55729">
    <property type="entry name" value="Acyl-CoA N-acyltransferases (Nat)"/>
    <property type="match status" value="1"/>
</dbReference>
<evidence type="ECO:0000259" key="1">
    <source>
        <dbReference type="PROSITE" id="PS51186"/>
    </source>
</evidence>
<dbReference type="InterPro" id="IPR052742">
    <property type="entry name" value="Mito_N-acetyltransferase"/>
</dbReference>
<evidence type="ECO:0000313" key="2">
    <source>
        <dbReference type="EMBL" id="MBC3873930.1"/>
    </source>
</evidence>
<dbReference type="PANTHER" id="PTHR43138">
    <property type="entry name" value="ACETYLTRANSFERASE, GNAT FAMILY"/>
    <property type="match status" value="1"/>
</dbReference>
<protein>
    <submittedName>
        <fullName evidence="2">GNAT family N-acetyltransferase</fullName>
    </submittedName>
</protein>
<dbReference type="CDD" id="cd04301">
    <property type="entry name" value="NAT_SF"/>
    <property type="match status" value="1"/>
</dbReference>
<organism evidence="2 3">
    <name type="scientific">Undibacterium flavidum</name>
    <dbReference type="NCBI Taxonomy" id="2762297"/>
    <lineage>
        <taxon>Bacteria</taxon>
        <taxon>Pseudomonadati</taxon>
        <taxon>Pseudomonadota</taxon>
        <taxon>Betaproteobacteria</taxon>
        <taxon>Burkholderiales</taxon>
        <taxon>Oxalobacteraceae</taxon>
        <taxon>Undibacterium</taxon>
    </lineage>
</organism>
<dbReference type="InterPro" id="IPR000182">
    <property type="entry name" value="GNAT_dom"/>
</dbReference>
<dbReference type="PANTHER" id="PTHR43138:SF1">
    <property type="entry name" value="N-ACETYLTRANSFERASE ACA1"/>
    <property type="match status" value="1"/>
</dbReference>
<sequence>MIQIRTATSEDFEQIWPIFRAVVAAGETYTYPRDTNKEQAKQLWMNTPRQTLVAEEDGKILGSYFIKTNQTGSGDHVCNCGYMVSPEARGRGLARLMCEHSQALAVTLGYRAMQFNFVVSSNEVAVRLWTKLGFETVGRLPRAFRHPLLDDVDALVMYKWLTE</sequence>
<dbReference type="EMBL" id="JACOGA010000008">
    <property type="protein sequence ID" value="MBC3873930.1"/>
    <property type="molecule type" value="Genomic_DNA"/>
</dbReference>
<dbReference type="Proteomes" id="UP000624279">
    <property type="component" value="Unassembled WGS sequence"/>
</dbReference>
<dbReference type="Pfam" id="PF00583">
    <property type="entry name" value="Acetyltransf_1"/>
    <property type="match status" value="1"/>
</dbReference>
<dbReference type="InterPro" id="IPR016181">
    <property type="entry name" value="Acyl_CoA_acyltransferase"/>
</dbReference>
<reference evidence="2 3" key="1">
    <citation type="submission" date="2020-08" db="EMBL/GenBank/DDBJ databases">
        <title>Novel species isolated from subtropical streams in China.</title>
        <authorList>
            <person name="Lu H."/>
        </authorList>
    </citation>
    <scope>NUCLEOTIDE SEQUENCE [LARGE SCALE GENOMIC DNA]</scope>
    <source>
        <strain evidence="2 3">LX15W</strain>
    </source>
</reference>
<feature type="domain" description="N-acetyltransferase" evidence="1">
    <location>
        <begin position="2"/>
        <end position="162"/>
    </location>
</feature>
<name>A0ABR6YBL2_9BURK</name>
<proteinExistence type="predicted"/>
<keyword evidence="3" id="KW-1185">Reference proteome</keyword>
<accession>A0ABR6YBL2</accession>
<dbReference type="PROSITE" id="PS51186">
    <property type="entry name" value="GNAT"/>
    <property type="match status" value="1"/>
</dbReference>
<dbReference type="RefSeq" id="WP_186941961.1">
    <property type="nucleotide sequence ID" value="NZ_JACOGA010000008.1"/>
</dbReference>
<comment type="caution">
    <text evidence="2">The sequence shown here is derived from an EMBL/GenBank/DDBJ whole genome shotgun (WGS) entry which is preliminary data.</text>
</comment>